<name>A0A813M324_9BILA</name>
<keyword evidence="2" id="KW-0472">Membrane</keyword>
<evidence type="ECO:0000313" key="4">
    <source>
        <dbReference type="Proteomes" id="UP000663879"/>
    </source>
</evidence>
<organism evidence="3 4">
    <name type="scientific">Brachionus calyciflorus</name>
    <dbReference type="NCBI Taxonomy" id="104777"/>
    <lineage>
        <taxon>Eukaryota</taxon>
        <taxon>Metazoa</taxon>
        <taxon>Spiralia</taxon>
        <taxon>Gnathifera</taxon>
        <taxon>Rotifera</taxon>
        <taxon>Eurotatoria</taxon>
        <taxon>Monogononta</taxon>
        <taxon>Pseudotrocha</taxon>
        <taxon>Ploima</taxon>
        <taxon>Brachionidae</taxon>
        <taxon>Brachionus</taxon>
    </lineage>
</organism>
<evidence type="ECO:0000256" key="2">
    <source>
        <dbReference type="SAM" id="Phobius"/>
    </source>
</evidence>
<comment type="caution">
    <text evidence="3">The sequence shown here is derived from an EMBL/GenBank/DDBJ whole genome shotgun (WGS) entry which is preliminary data.</text>
</comment>
<evidence type="ECO:0000313" key="3">
    <source>
        <dbReference type="EMBL" id="CAF0703898.1"/>
    </source>
</evidence>
<protein>
    <submittedName>
        <fullName evidence="3">Uncharacterized protein</fullName>
    </submittedName>
</protein>
<dbReference type="Proteomes" id="UP000663879">
    <property type="component" value="Unassembled WGS sequence"/>
</dbReference>
<dbReference type="OrthoDB" id="4205486at2759"/>
<feature type="coiled-coil region" evidence="1">
    <location>
        <begin position="54"/>
        <end position="81"/>
    </location>
</feature>
<proteinExistence type="predicted"/>
<gene>
    <name evidence="3" type="ORF">OXX778_LOCUS102</name>
</gene>
<dbReference type="AlphaFoldDB" id="A0A813M324"/>
<keyword evidence="2" id="KW-0812">Transmembrane</keyword>
<sequence length="85" mass="9749">MASSGSAKAKLYDRLHRLSLVGIVGVSVVSAGLVLYNFYLFKKEGVPMLIEKYRSKVEEDIELKQREAEYLEEKKRAEKNRSELI</sequence>
<accession>A0A813M324</accession>
<feature type="transmembrane region" description="Helical" evidence="2">
    <location>
        <begin position="20"/>
        <end position="41"/>
    </location>
</feature>
<keyword evidence="1" id="KW-0175">Coiled coil</keyword>
<keyword evidence="2" id="KW-1133">Transmembrane helix</keyword>
<keyword evidence="4" id="KW-1185">Reference proteome</keyword>
<dbReference type="EMBL" id="CAJNOC010000004">
    <property type="protein sequence ID" value="CAF0703898.1"/>
    <property type="molecule type" value="Genomic_DNA"/>
</dbReference>
<evidence type="ECO:0000256" key="1">
    <source>
        <dbReference type="SAM" id="Coils"/>
    </source>
</evidence>
<reference evidence="3" key="1">
    <citation type="submission" date="2021-02" db="EMBL/GenBank/DDBJ databases">
        <authorList>
            <person name="Nowell W R."/>
        </authorList>
    </citation>
    <scope>NUCLEOTIDE SEQUENCE</scope>
    <source>
        <strain evidence="3">Ploen Becks lab</strain>
    </source>
</reference>